<sequence length="284" mass="31902">MTTPEAVIASYLDHIQDEAYIEAALVRHGAAALVATAVRLVRSLETESFDDAVLFIRDVSIGLLRQEITRAFRAQLPGSGLFDALDLCLRAPVFHLRTQAAYTFGKLCYPDSADRLIRVLEERRDTDPLLTPHLLFEIRWLRWDDGAHWRRIQWLAEAPEGVCRWAALQAIEDTAPCPPGTPVDDLLNTLQHDRFDYIRAEATCLRNTLNRQTLTPQEPMAAEHQQTRVPGNGQAVQAAANNTPMAFRDLSIRFWHHHSAADYTPADLLAFLARSALSRGRSTA</sequence>
<dbReference type="Proteomes" id="UP001148932">
    <property type="component" value="Unassembled WGS sequence"/>
</dbReference>
<reference evidence="1" key="1">
    <citation type="submission" date="2022-10" db="EMBL/GenBank/DDBJ databases">
        <title>Description of microaerobic benzene degrading bacteria.</title>
        <authorList>
            <person name="Bedics A."/>
            <person name="Tancsics A."/>
            <person name="Banerjee S."/>
        </authorList>
    </citation>
    <scope>NUCLEOTIDE SEQUENCE</scope>
    <source>
        <strain evidence="1">D2M1</strain>
    </source>
</reference>
<evidence type="ECO:0000313" key="1">
    <source>
        <dbReference type="EMBL" id="MDD2176008.1"/>
    </source>
</evidence>
<keyword evidence="2" id="KW-1185">Reference proteome</keyword>
<protein>
    <recommendedName>
        <fullName evidence="3">HEAT repeat-containing protein</fullName>
    </recommendedName>
</protein>
<proteinExistence type="predicted"/>
<organism evidence="1 2">
    <name type="scientific">Acidovorax benzenivorans</name>
    <dbReference type="NCBI Taxonomy" id="2987520"/>
    <lineage>
        <taxon>Bacteria</taxon>
        <taxon>Pseudomonadati</taxon>
        <taxon>Pseudomonadota</taxon>
        <taxon>Betaproteobacteria</taxon>
        <taxon>Burkholderiales</taxon>
        <taxon>Comamonadaceae</taxon>
        <taxon>Acidovorax</taxon>
    </lineage>
</organism>
<evidence type="ECO:0000313" key="2">
    <source>
        <dbReference type="Proteomes" id="UP001148932"/>
    </source>
</evidence>
<name>A0ABT5RQP0_9BURK</name>
<dbReference type="EMBL" id="JAPCKI010000001">
    <property type="protein sequence ID" value="MDD2176008.1"/>
    <property type="molecule type" value="Genomic_DNA"/>
</dbReference>
<evidence type="ECO:0008006" key="3">
    <source>
        <dbReference type="Google" id="ProtNLM"/>
    </source>
</evidence>
<gene>
    <name evidence="1" type="ORF">OIN59_01110</name>
</gene>
<accession>A0ABT5RQP0</accession>
<dbReference type="RefSeq" id="WP_274106266.1">
    <property type="nucleotide sequence ID" value="NZ_JAPCKI010000001.1"/>
</dbReference>
<comment type="caution">
    <text evidence="1">The sequence shown here is derived from an EMBL/GenBank/DDBJ whole genome shotgun (WGS) entry which is preliminary data.</text>
</comment>